<dbReference type="Xenbase" id="XB-GENE-6039946">
    <property type="gene designation" value="epx"/>
</dbReference>
<feature type="transmembrane region" description="Helical" evidence="10">
    <location>
        <begin position="7"/>
        <end position="29"/>
    </location>
</feature>
<dbReference type="Pfam" id="PF03098">
    <property type="entry name" value="An_peroxidase"/>
    <property type="match status" value="1"/>
</dbReference>
<dbReference type="PRINTS" id="PR00457">
    <property type="entry name" value="ANPEROXIDASE"/>
</dbReference>
<evidence type="ECO:0000256" key="3">
    <source>
        <dbReference type="ARBA" id="ARBA00022723"/>
    </source>
</evidence>
<evidence type="ECO:0000256" key="9">
    <source>
        <dbReference type="PIRSR" id="PIRSR619791-2"/>
    </source>
</evidence>
<keyword evidence="5" id="KW-0560">Oxidoreductase</keyword>
<dbReference type="Gene3D" id="1.10.640.10">
    <property type="entry name" value="Haem peroxidase domain superfamily, animal type"/>
    <property type="match status" value="1"/>
</dbReference>
<gene>
    <name evidence="11" type="primary">epx</name>
</gene>
<dbReference type="InterPro" id="IPR010255">
    <property type="entry name" value="Haem_peroxidase_sf"/>
</dbReference>
<evidence type="ECO:0000256" key="7">
    <source>
        <dbReference type="ARBA" id="ARBA00023157"/>
    </source>
</evidence>
<keyword evidence="6 9" id="KW-0408">Iron</keyword>
<evidence type="ECO:0000313" key="11">
    <source>
        <dbReference type="Ensembl" id="ENSXETP00000079114"/>
    </source>
</evidence>
<dbReference type="PROSITE" id="PS50292">
    <property type="entry name" value="PEROXIDASE_3"/>
    <property type="match status" value="1"/>
</dbReference>
<dbReference type="CDD" id="cd09824">
    <property type="entry name" value="myeloperoxidase_like"/>
    <property type="match status" value="1"/>
</dbReference>
<evidence type="ECO:0000256" key="1">
    <source>
        <dbReference type="ARBA" id="ARBA00001970"/>
    </source>
</evidence>
<proteinExistence type="inferred from homology"/>
<reference evidence="11" key="1">
    <citation type="journal article" date="2010" name="Science">
        <title>The genome of the Western clawed frog Xenopus tropicalis.</title>
        <authorList>
            <person name="Hellsten U."/>
            <person name="Harland R.M."/>
            <person name="Gilchrist M.J."/>
            <person name="Hendrix D."/>
            <person name="Jurka J."/>
            <person name="Kapitonov V."/>
            <person name="Ovcharenko I."/>
            <person name="Putnam N.H."/>
            <person name="Shu S."/>
            <person name="Taher L."/>
            <person name="Blitz I.L."/>
            <person name="Blumberg B."/>
            <person name="Dichmann D.S."/>
            <person name="Dubchak I."/>
            <person name="Amaya E."/>
            <person name="Detter J.C."/>
            <person name="Fletcher R."/>
            <person name="Gerhard D.S."/>
            <person name="Goodstein D."/>
            <person name="Graves T."/>
            <person name="Grigoriev I.V."/>
            <person name="Grimwood J."/>
            <person name="Kawashima T."/>
            <person name="Lindquist E."/>
            <person name="Lucas S.M."/>
            <person name="Mead P.E."/>
            <person name="Mitros T."/>
            <person name="Ogino H."/>
            <person name="Ohta Y."/>
            <person name="Poliakov A.V."/>
            <person name="Pollet N."/>
            <person name="Robert J."/>
            <person name="Salamov A."/>
            <person name="Sater A.K."/>
            <person name="Schmutz J."/>
            <person name="Terry A."/>
            <person name="Vize P.D."/>
            <person name="Warren W.C."/>
            <person name="Wells D."/>
            <person name="Wills A."/>
            <person name="Wilson R.K."/>
            <person name="Zimmerman L.B."/>
            <person name="Zorn A.M."/>
            <person name="Grainger R."/>
            <person name="Grammer T."/>
            <person name="Khokha M.K."/>
            <person name="Richardson P.M."/>
            <person name="Rokhsar D.S."/>
        </authorList>
    </citation>
    <scope>NUCLEOTIDE SEQUENCE [LARGE SCALE GENOMIC DNA]</scope>
    <source>
        <strain evidence="11">Nigerian</strain>
    </source>
</reference>
<dbReference type="PANTHER" id="PTHR11475">
    <property type="entry name" value="OXIDASE/PEROXIDASE"/>
    <property type="match status" value="1"/>
</dbReference>
<evidence type="ECO:0000256" key="5">
    <source>
        <dbReference type="ARBA" id="ARBA00023002"/>
    </source>
</evidence>
<dbReference type="GO" id="GO:0020037">
    <property type="term" value="F:heme binding"/>
    <property type="evidence" value="ECO:0007669"/>
    <property type="project" value="InterPro"/>
</dbReference>
<feature type="binding site" description="axial binding residue" evidence="9">
    <location>
        <position position="487"/>
    </location>
    <ligand>
        <name>heme b</name>
        <dbReference type="ChEBI" id="CHEBI:60344"/>
    </ligand>
    <ligandPart>
        <name>Fe</name>
        <dbReference type="ChEBI" id="CHEBI:18248"/>
    </ligandPart>
</feature>
<dbReference type="GO" id="GO:0004601">
    <property type="term" value="F:peroxidase activity"/>
    <property type="evidence" value="ECO:0007669"/>
    <property type="project" value="InterPro"/>
</dbReference>
<dbReference type="GO" id="GO:0006979">
    <property type="term" value="P:response to oxidative stress"/>
    <property type="evidence" value="ECO:0007669"/>
    <property type="project" value="InterPro"/>
</dbReference>
<keyword evidence="10" id="KW-0812">Transmembrane</keyword>
<evidence type="ECO:0000256" key="6">
    <source>
        <dbReference type="ARBA" id="ARBA00023004"/>
    </source>
</evidence>
<sequence>MCINCSFFLVVLQNMAPLHLWVVTLLVLVSVQITASSYYDGVEELDNNLILSCTKEAKHLVDIAYKNTRLMLKERLRKRTVSASDLMAYFKQPVAGSRNAIRAADYMGTTLQLLSKKLQPFHHRPFNITDLLTETQIDTIYKLTGCAYQHLPRACQESTYRTITGECNNRKNPILGASNTGFTRLLPAVYEDGVSLPRGWTENLPINGFPLPLARAVSNEIVRFPNENLTLDQGRALIFMQWGQWTDHDLDLSPETPARSTFLEGIDCDTSCAKQPPCFPLKIPPNDPRIRNQSDCIPLFRSSPVCTPGSPVREQINVLTSFLDGSQVYGSDWPLAVKLRNNTNQLGLMAINQKFTDNGLPFLPFETAEEDFCVLTNRSSGIPCFLGGDPRVSEQPGLTAFHTLFVRAHNNIATRLRELNPRWSGETLYQEARKIVGGILQKITYKDWLPLLLGSEMATVLPAYRSYNENVDPRVANVFTVVFRMGHTLIQPFIYRLADGYRPLNPEPRVPLHMTFFNSWRVVREGGIDPLLRGLMANRAKLNRQNQLVVDELRERLFVLFKRIGLDLTAINMQRGREHGLPGYNAWRRFCGLSAPRNVDELAAVLNNRGLAEKFVKLYGTPENIDIWVGGVAESLVRNGRIGKLLTCLIGNQFRRARDGDRFYYEQPTVFTNAQRASIERVTLARVICDNTKITEVPRNVFLGNQYPRDFFPCSRIPTLDLNPWKATKP</sequence>
<dbReference type="InParanoid" id="A0A6I8RB61"/>
<evidence type="ECO:0000256" key="8">
    <source>
        <dbReference type="ARBA" id="ARBA00061342"/>
    </source>
</evidence>
<dbReference type="GeneTree" id="ENSGT00940000156009"/>
<protein>
    <submittedName>
        <fullName evidence="11">Eosinophil peroxidase</fullName>
    </submittedName>
</protein>
<dbReference type="SUPFAM" id="SSF48113">
    <property type="entry name" value="Heme-dependent peroxidases"/>
    <property type="match status" value="1"/>
</dbReference>
<keyword evidence="3 9" id="KW-0479">Metal-binding</keyword>
<dbReference type="GO" id="GO:0046872">
    <property type="term" value="F:metal ion binding"/>
    <property type="evidence" value="ECO:0007669"/>
    <property type="project" value="UniProtKB-KW"/>
</dbReference>
<reference evidence="11" key="2">
    <citation type="submission" date="2020-05" db="UniProtKB">
        <authorList>
            <consortium name="Ensembl"/>
        </authorList>
    </citation>
    <scope>IDENTIFICATION</scope>
</reference>
<dbReference type="FunCoup" id="A0A6I8RB61">
    <property type="interactions" value="617"/>
</dbReference>
<accession>A0A6I8RB61</accession>
<keyword evidence="10" id="KW-0472">Membrane</keyword>
<dbReference type="PANTHER" id="PTHR11475:SF63">
    <property type="entry name" value="EOSINOPHIL PEROXIDASE"/>
    <property type="match status" value="1"/>
</dbReference>
<keyword evidence="7" id="KW-1015">Disulfide bond</keyword>
<dbReference type="Bgee" id="ENSXETG00000019727">
    <property type="expression patterns" value="Expressed in liver and 13 other cell types or tissues"/>
</dbReference>
<organism evidence="11">
    <name type="scientific">Xenopus tropicalis</name>
    <name type="common">Western clawed frog</name>
    <name type="synonym">Silurana tropicalis</name>
    <dbReference type="NCBI Taxonomy" id="8364"/>
    <lineage>
        <taxon>Eukaryota</taxon>
        <taxon>Metazoa</taxon>
        <taxon>Chordata</taxon>
        <taxon>Craniata</taxon>
        <taxon>Vertebrata</taxon>
        <taxon>Euteleostomi</taxon>
        <taxon>Amphibia</taxon>
        <taxon>Batrachia</taxon>
        <taxon>Anura</taxon>
        <taxon>Pipoidea</taxon>
        <taxon>Pipidae</taxon>
        <taxon>Xenopodinae</taxon>
        <taxon>Xenopus</taxon>
        <taxon>Silurana</taxon>
    </lineage>
</organism>
<dbReference type="FunFam" id="1.10.640.10:FF:000001">
    <property type="entry name" value="Peroxidasin homolog"/>
    <property type="match status" value="1"/>
</dbReference>
<evidence type="ECO:0000256" key="4">
    <source>
        <dbReference type="ARBA" id="ARBA00022729"/>
    </source>
</evidence>
<dbReference type="InterPro" id="IPR019791">
    <property type="entry name" value="Haem_peroxidase_animal"/>
</dbReference>
<evidence type="ECO:0000256" key="2">
    <source>
        <dbReference type="ARBA" id="ARBA00022617"/>
    </source>
</evidence>
<keyword evidence="4" id="KW-0732">Signal</keyword>
<comment type="similarity">
    <text evidence="8">Belongs to the peroxidase family. XPO subfamily.</text>
</comment>
<keyword evidence="10" id="KW-1133">Transmembrane helix</keyword>
<dbReference type="AlphaFoldDB" id="A0A6I8RB61"/>
<dbReference type="InterPro" id="IPR037120">
    <property type="entry name" value="Haem_peroxidase_sf_animal"/>
</dbReference>
<name>A0A6I8RB61_XENTR</name>
<comment type="cofactor">
    <cofactor evidence="1">
        <name>heme b</name>
        <dbReference type="ChEBI" id="CHEBI:60344"/>
    </cofactor>
</comment>
<evidence type="ECO:0000256" key="10">
    <source>
        <dbReference type="SAM" id="Phobius"/>
    </source>
</evidence>
<dbReference type="Ensembl" id="ENSXETT00000068456">
    <property type="protein sequence ID" value="ENSXETP00000079114"/>
    <property type="gene ID" value="ENSXETG00000019727"/>
</dbReference>
<keyword evidence="2 9" id="KW-0349">Heme</keyword>